<proteinExistence type="predicted"/>
<evidence type="ECO:0000313" key="3">
    <source>
        <dbReference type="EMBL" id="MBB3982343.1"/>
    </source>
</evidence>
<evidence type="ECO:0000256" key="2">
    <source>
        <dbReference type="SAM" id="Phobius"/>
    </source>
</evidence>
<comment type="caution">
    <text evidence="3">The sequence shown here is derived from an EMBL/GenBank/DDBJ whole genome shotgun (WGS) entry which is preliminary data.</text>
</comment>
<dbReference type="AlphaFoldDB" id="A0A7W6DFX6"/>
<keyword evidence="2" id="KW-0472">Membrane</keyword>
<feature type="region of interest" description="Disordered" evidence="1">
    <location>
        <begin position="46"/>
        <end position="101"/>
    </location>
</feature>
<keyword evidence="2" id="KW-0812">Transmembrane</keyword>
<gene>
    <name evidence="3" type="ORF">GGR44_002006</name>
</gene>
<feature type="region of interest" description="Disordered" evidence="1">
    <location>
        <begin position="121"/>
        <end position="148"/>
    </location>
</feature>
<reference evidence="3 4" key="1">
    <citation type="submission" date="2020-08" db="EMBL/GenBank/DDBJ databases">
        <title>Genomic Encyclopedia of Type Strains, Phase IV (KMG-IV): sequencing the most valuable type-strain genomes for metagenomic binning, comparative biology and taxonomic classification.</title>
        <authorList>
            <person name="Goeker M."/>
        </authorList>
    </citation>
    <scope>NUCLEOTIDE SEQUENCE [LARGE SCALE GENOMIC DNA]</scope>
    <source>
        <strain evidence="3 4">DSM 29348</strain>
    </source>
</reference>
<sequence>MRSHISGYGQGTIRRRLTSLLLAVAINALLLLALLAINPQLIQPRKESRTPVSFSMDPSPEPARQNDSRRDKAEEKETVKAPPTPEKAKAPAEQEAPAAKPELPFLVLSSKDFAGADIRALSKGAPGKPSGGDSAATYGPGEGPGGEPLFNADWFRRPTDAELSTYIPANAPPDGWGMVACQTVEGNRVENCRAIGEAPMGSGFARAVRQAAWQFRVIPPRIGGRPQIGAWVRIRIDYVRGVARSN</sequence>
<protein>
    <submittedName>
        <fullName evidence="3">Protein TonB</fullName>
    </submittedName>
</protein>
<evidence type="ECO:0000256" key="1">
    <source>
        <dbReference type="SAM" id="MobiDB-lite"/>
    </source>
</evidence>
<keyword evidence="4" id="KW-1185">Reference proteome</keyword>
<dbReference type="RefSeq" id="WP_246344524.1">
    <property type="nucleotide sequence ID" value="NZ_JACIEB010000004.1"/>
</dbReference>
<dbReference type="EMBL" id="JACIEB010000004">
    <property type="protein sequence ID" value="MBB3982343.1"/>
    <property type="molecule type" value="Genomic_DNA"/>
</dbReference>
<keyword evidence="2" id="KW-1133">Transmembrane helix</keyword>
<name>A0A7W6DFX6_9SPHN</name>
<dbReference type="Proteomes" id="UP000552757">
    <property type="component" value="Unassembled WGS sequence"/>
</dbReference>
<feature type="transmembrane region" description="Helical" evidence="2">
    <location>
        <begin position="20"/>
        <end position="37"/>
    </location>
</feature>
<feature type="compositionally biased region" description="Basic and acidic residues" evidence="1">
    <location>
        <begin position="64"/>
        <end position="79"/>
    </location>
</feature>
<accession>A0A7W6DFX6</accession>
<evidence type="ECO:0000313" key="4">
    <source>
        <dbReference type="Proteomes" id="UP000552757"/>
    </source>
</evidence>
<organism evidence="3 4">
    <name type="scientific">Sphingobium fontiphilum</name>
    <dbReference type="NCBI Taxonomy" id="944425"/>
    <lineage>
        <taxon>Bacteria</taxon>
        <taxon>Pseudomonadati</taxon>
        <taxon>Pseudomonadota</taxon>
        <taxon>Alphaproteobacteria</taxon>
        <taxon>Sphingomonadales</taxon>
        <taxon>Sphingomonadaceae</taxon>
        <taxon>Sphingobium</taxon>
    </lineage>
</organism>